<dbReference type="EMBL" id="CBFJ010000140">
    <property type="protein sequence ID" value="CDC47223.1"/>
    <property type="molecule type" value="Genomic_DNA"/>
</dbReference>
<dbReference type="Gene3D" id="3.40.50.2000">
    <property type="entry name" value="Glycogen Phosphorylase B"/>
    <property type="match status" value="1"/>
</dbReference>
<feature type="domain" description="Diacylglycerol glucosyltransferase N-terminal" evidence="6">
    <location>
        <begin position="16"/>
        <end position="181"/>
    </location>
</feature>
<dbReference type="PANTHER" id="PTHR43025">
    <property type="entry name" value="MONOGALACTOSYLDIACYLGLYCEROL SYNTHASE"/>
    <property type="match status" value="1"/>
</dbReference>
<evidence type="ECO:0000259" key="6">
    <source>
        <dbReference type="Pfam" id="PF06925"/>
    </source>
</evidence>
<name>R6REB1_9FIRM</name>
<evidence type="ECO:0000256" key="3">
    <source>
        <dbReference type="ARBA" id="ARBA00022676"/>
    </source>
</evidence>
<evidence type="ECO:0000256" key="4">
    <source>
        <dbReference type="ARBA" id="ARBA00022679"/>
    </source>
</evidence>
<comment type="caution">
    <text evidence="7">The sequence shown here is derived from an EMBL/GenBank/DDBJ whole genome shotgun (WGS) entry which is preliminary data.</text>
</comment>
<dbReference type="GO" id="GO:0009247">
    <property type="term" value="P:glycolipid biosynthetic process"/>
    <property type="evidence" value="ECO:0007669"/>
    <property type="project" value="InterPro"/>
</dbReference>
<evidence type="ECO:0000313" key="7">
    <source>
        <dbReference type="EMBL" id="CDC47223.1"/>
    </source>
</evidence>
<dbReference type="InterPro" id="IPR009695">
    <property type="entry name" value="Diacylglyc_glucosyltr_N"/>
</dbReference>
<organism evidence="7 8">
    <name type="scientific">[Eubacterium] siraeum CAG:80</name>
    <dbReference type="NCBI Taxonomy" id="1263080"/>
    <lineage>
        <taxon>Bacteria</taxon>
        <taxon>Bacillati</taxon>
        <taxon>Bacillota</taxon>
        <taxon>Clostridia</taxon>
        <taxon>Eubacteriales</taxon>
        <taxon>Oscillospiraceae</taxon>
        <taxon>Oscillospiraceae incertae sedis</taxon>
    </lineage>
</organism>
<dbReference type="SUPFAM" id="SSF53756">
    <property type="entry name" value="UDP-Glycosyltransferase/glycogen phosphorylase"/>
    <property type="match status" value="1"/>
</dbReference>
<evidence type="ECO:0000256" key="1">
    <source>
        <dbReference type="ARBA" id="ARBA00004370"/>
    </source>
</evidence>
<dbReference type="AlphaFoldDB" id="R6REB1"/>
<evidence type="ECO:0000256" key="2">
    <source>
        <dbReference type="ARBA" id="ARBA00006962"/>
    </source>
</evidence>
<dbReference type="GO" id="GO:0016020">
    <property type="term" value="C:membrane"/>
    <property type="evidence" value="ECO:0007669"/>
    <property type="project" value="UniProtKB-SubCell"/>
</dbReference>
<dbReference type="Pfam" id="PF06925">
    <property type="entry name" value="MGDG_synth"/>
    <property type="match status" value="1"/>
</dbReference>
<dbReference type="PANTHER" id="PTHR43025:SF3">
    <property type="entry name" value="MONOGALACTOSYLDIACYLGLYCEROL SYNTHASE 1, CHLOROPLASTIC"/>
    <property type="match status" value="1"/>
</dbReference>
<dbReference type="Pfam" id="PF04101">
    <property type="entry name" value="Glyco_tran_28_C"/>
    <property type="match status" value="1"/>
</dbReference>
<reference evidence="7" key="1">
    <citation type="submission" date="2012-11" db="EMBL/GenBank/DDBJ databases">
        <title>Dependencies among metagenomic species, viruses, plasmids and units of genetic variation.</title>
        <authorList>
            <person name="Nielsen H.B."/>
            <person name="Almeida M."/>
            <person name="Juncker A.S."/>
            <person name="Rasmussen S."/>
            <person name="Li J."/>
            <person name="Sunagawa S."/>
            <person name="Plichta D."/>
            <person name="Gautier L."/>
            <person name="Le Chatelier E."/>
            <person name="Peletier E."/>
            <person name="Bonde I."/>
            <person name="Nielsen T."/>
            <person name="Manichanh C."/>
            <person name="Arumugam M."/>
            <person name="Batto J."/>
            <person name="Santos M.B.Q.D."/>
            <person name="Blom N."/>
            <person name="Borruel N."/>
            <person name="Burgdorf K.S."/>
            <person name="Boumezbeur F."/>
            <person name="Casellas F."/>
            <person name="Dore J."/>
            <person name="Guarner F."/>
            <person name="Hansen T."/>
            <person name="Hildebrand F."/>
            <person name="Kaas R.S."/>
            <person name="Kennedy S."/>
            <person name="Kristiansen K."/>
            <person name="Kultima J.R."/>
            <person name="Leonard P."/>
            <person name="Levenez F."/>
            <person name="Lund O."/>
            <person name="Moumen B."/>
            <person name="Le Paslier D."/>
            <person name="Pons N."/>
            <person name="Pedersen O."/>
            <person name="Prifti E."/>
            <person name="Qin J."/>
            <person name="Raes J."/>
            <person name="Tap J."/>
            <person name="Tims S."/>
            <person name="Ussery D.W."/>
            <person name="Yamada T."/>
            <person name="MetaHit consortium"/>
            <person name="Renault P."/>
            <person name="Sicheritz-Ponten T."/>
            <person name="Bork P."/>
            <person name="Wang J."/>
            <person name="Brunak S."/>
            <person name="Ehrlich S.D."/>
        </authorList>
    </citation>
    <scope>NUCLEOTIDE SEQUENCE [LARGE SCALE GENOMIC DNA]</scope>
</reference>
<feature type="domain" description="Glycosyl transferase family 28 C-terminal" evidence="5">
    <location>
        <begin position="208"/>
        <end position="332"/>
    </location>
</feature>
<dbReference type="Proteomes" id="UP000018142">
    <property type="component" value="Unassembled WGS sequence"/>
</dbReference>
<dbReference type="InterPro" id="IPR050519">
    <property type="entry name" value="Glycosyltransf_28_UgtP"/>
</dbReference>
<gene>
    <name evidence="7" type="ORF">BN788_02180</name>
</gene>
<keyword evidence="3" id="KW-0328">Glycosyltransferase</keyword>
<keyword evidence="4" id="KW-0808">Transferase</keyword>
<evidence type="ECO:0000313" key="8">
    <source>
        <dbReference type="Proteomes" id="UP000018142"/>
    </source>
</evidence>
<proteinExistence type="inferred from homology"/>
<comment type="similarity">
    <text evidence="2">Belongs to the glycosyltransferase 28 family.</text>
</comment>
<evidence type="ECO:0008006" key="9">
    <source>
        <dbReference type="Google" id="ProtNLM"/>
    </source>
</evidence>
<dbReference type="InterPro" id="IPR007235">
    <property type="entry name" value="Glyco_trans_28_C"/>
</dbReference>
<protein>
    <recommendedName>
        <fullName evidence="9">Monogalactosyldiacylglycerol synthase C-terminal domain protein</fullName>
    </recommendedName>
</protein>
<evidence type="ECO:0000259" key="5">
    <source>
        <dbReference type="Pfam" id="PF04101"/>
    </source>
</evidence>
<accession>R6REB1</accession>
<comment type="subcellular location">
    <subcellularLocation>
        <location evidence="1">Membrane</location>
    </subcellularLocation>
</comment>
<sequence length="379" mass="42322">MAVEALILSCGTGGGHNSAARAVKEELLRRGHNAVMLDPYTLDPTWKAAHVGSFYVFTAKYFPYAFGAAYNLGTWLSRLPITSPMYFANRKAARKLGEYLKENRYDVIAMTHFYPAEMVTFLRRKGYDLPPTVFIGTDYTCTPFTMETQCDKYVIPAEDLRDEYINQGAKSEQLLPYGIPVSRAFEPEEADKPELKRRLGLSPDKRCVIVAGGSMGAGNMKRLVKRLTVYGREKTDTQFVIICGTNKKLQKVLTDMTDSNDAFKIIGYTDRMSGYMAAADVFVTKPGGLSSTEAAVTGVPMIHMPSIPGCETRNLRYFESHGMSLSLKGRSIEDALDRLENGRECREMIRNQRRFISSSAGRICDLLEKIGNNDGKKVL</sequence>
<dbReference type="GO" id="GO:0016758">
    <property type="term" value="F:hexosyltransferase activity"/>
    <property type="evidence" value="ECO:0007669"/>
    <property type="project" value="InterPro"/>
</dbReference>